<dbReference type="InterPro" id="IPR003439">
    <property type="entry name" value="ABC_transporter-like_ATP-bd"/>
</dbReference>
<dbReference type="InterPro" id="IPR027417">
    <property type="entry name" value="P-loop_NTPase"/>
</dbReference>
<sequence length="265" mass="30054">MILLTTYHLSHGYKRFSLFHRQTYREVLKDITLNIHSGESVALIGQSGCGKSTFAKTLCGLEIPTVGEVIFRGRTTKQMNQRQRQEMRRHIQMVFQDSVSAVNPRKTIRDIISEPLRHLADMNKEQQDARISELLLSLDLKPSDMNKRPSQMSGGQLQRVCIARALALQPELVILDEALSNLDLVLQIQLIELLKKIQQKTGTAWLLITHDLRIAQRFCERILVMDQGEIVEECKPGATAVFEHPASIRLKDAILPPLPTMVTQA</sequence>
<protein>
    <recommendedName>
        <fullName evidence="11">Nickel import ATP-binding protein NikE</fullName>
        <ecNumber evidence="11">7.2.2.11</ecNumber>
    </recommendedName>
</protein>
<comment type="caution">
    <text evidence="13">The sequence shown here is derived from an EMBL/GenBank/DDBJ whole genome shotgun (WGS) entry which is preliminary data.</text>
</comment>
<keyword evidence="6 11" id="KW-0067">ATP-binding</keyword>
<organism evidence="13 14">
    <name type="scientific">Vibrio tritonius</name>
    <dbReference type="NCBI Taxonomy" id="1435069"/>
    <lineage>
        <taxon>Bacteria</taxon>
        <taxon>Pseudomonadati</taxon>
        <taxon>Pseudomonadota</taxon>
        <taxon>Gammaproteobacteria</taxon>
        <taxon>Vibrionales</taxon>
        <taxon>Vibrionaceae</taxon>
        <taxon>Vibrio</taxon>
    </lineage>
</organism>
<dbReference type="NCBIfam" id="NF007739">
    <property type="entry name" value="PRK10419.1"/>
    <property type="match status" value="1"/>
</dbReference>
<dbReference type="SUPFAM" id="SSF52540">
    <property type="entry name" value="P-loop containing nucleoside triphosphate hydrolases"/>
    <property type="match status" value="1"/>
</dbReference>
<comment type="function">
    <text evidence="11">Part of the ABC transporter complex NikABCDE involved in nickel import. Responsible for energy coupling to the transport system.</text>
</comment>
<accession>A0ABS7YI72</accession>
<evidence type="ECO:0000259" key="12">
    <source>
        <dbReference type="PROSITE" id="PS50893"/>
    </source>
</evidence>
<evidence type="ECO:0000256" key="11">
    <source>
        <dbReference type="RuleBase" id="RU369064"/>
    </source>
</evidence>
<evidence type="ECO:0000256" key="3">
    <source>
        <dbReference type="ARBA" id="ARBA00022519"/>
    </source>
</evidence>
<dbReference type="EMBL" id="JAIWIU010000025">
    <property type="protein sequence ID" value="MCA2015370.1"/>
    <property type="molecule type" value="Genomic_DNA"/>
</dbReference>
<dbReference type="RefSeq" id="WP_225249752.1">
    <property type="nucleotide sequence ID" value="NZ_JAIWIU010000025.1"/>
</dbReference>
<dbReference type="InterPro" id="IPR050319">
    <property type="entry name" value="ABC_transp_ATP-bind"/>
</dbReference>
<dbReference type="Pfam" id="PF00005">
    <property type="entry name" value="ABC_tran"/>
    <property type="match status" value="1"/>
</dbReference>
<dbReference type="PANTHER" id="PTHR43776:SF7">
    <property type="entry name" value="D,D-DIPEPTIDE TRANSPORT ATP-BINDING PROTEIN DDPF-RELATED"/>
    <property type="match status" value="1"/>
</dbReference>
<dbReference type="InterPro" id="IPR003593">
    <property type="entry name" value="AAA+_ATPase"/>
</dbReference>
<dbReference type="CDD" id="cd03257">
    <property type="entry name" value="ABC_NikE_OppD_transporters"/>
    <property type="match status" value="1"/>
</dbReference>
<evidence type="ECO:0000313" key="13">
    <source>
        <dbReference type="EMBL" id="MCA2015370.1"/>
    </source>
</evidence>
<keyword evidence="4 11" id="KW-0533">Nickel</keyword>
<keyword evidence="3 11" id="KW-0997">Cell inner membrane</keyword>
<reference evidence="14" key="1">
    <citation type="submission" date="2023-07" db="EMBL/GenBank/DDBJ databases">
        <title>Molecular identification of indigenous halophilic bacteria isolated from red sea cost, biodegradation of synthetic dyes and assessment of degraded metabolite toxicity.</title>
        <authorList>
            <person name="Chaieb K."/>
            <person name="Altayb H.N."/>
        </authorList>
    </citation>
    <scope>NUCLEOTIDE SEQUENCE [LARGE SCALE GENOMIC DNA]</scope>
    <source>
        <strain evidence="14">K20</strain>
    </source>
</reference>
<comment type="catalytic activity">
    <reaction evidence="11">
        <text>Ni(2+)(out) + ATP + H2O = Ni(2+)(in) + ADP + phosphate + H(+)</text>
        <dbReference type="Rhea" id="RHEA:15557"/>
        <dbReference type="ChEBI" id="CHEBI:15377"/>
        <dbReference type="ChEBI" id="CHEBI:15378"/>
        <dbReference type="ChEBI" id="CHEBI:30616"/>
        <dbReference type="ChEBI" id="CHEBI:43474"/>
        <dbReference type="ChEBI" id="CHEBI:49786"/>
        <dbReference type="ChEBI" id="CHEBI:456216"/>
        <dbReference type="EC" id="7.2.2.11"/>
    </reaction>
</comment>
<evidence type="ECO:0000313" key="14">
    <source>
        <dbReference type="Proteomes" id="UP001199044"/>
    </source>
</evidence>
<comment type="subunit">
    <text evidence="11">The complex is composed of two ATP-binding proteins (NikD and NikE), two transmembrane proteins (NikB and NikC) and a solute-binding protein (NikA).</text>
</comment>
<dbReference type="InterPro" id="IPR017871">
    <property type="entry name" value="ABC_transporter-like_CS"/>
</dbReference>
<evidence type="ECO:0000256" key="4">
    <source>
        <dbReference type="ARBA" id="ARBA00022596"/>
    </source>
</evidence>
<keyword evidence="9 11" id="KW-0921">Nickel transport</keyword>
<evidence type="ECO:0000256" key="10">
    <source>
        <dbReference type="ARBA" id="ARBA00023136"/>
    </source>
</evidence>
<name>A0ABS7YI72_9VIBR</name>
<feature type="domain" description="ABC transporter" evidence="12">
    <location>
        <begin position="13"/>
        <end position="254"/>
    </location>
</feature>
<evidence type="ECO:0000256" key="5">
    <source>
        <dbReference type="ARBA" id="ARBA00022741"/>
    </source>
</evidence>
<keyword evidence="7 11" id="KW-1278">Translocase</keyword>
<keyword evidence="1 11" id="KW-0813">Transport</keyword>
<dbReference type="PROSITE" id="PS50893">
    <property type="entry name" value="ABC_TRANSPORTER_2"/>
    <property type="match status" value="1"/>
</dbReference>
<dbReference type="NCBIfam" id="TIGR02769">
    <property type="entry name" value="nickel_nikE"/>
    <property type="match status" value="1"/>
</dbReference>
<keyword evidence="10 11" id="KW-0472">Membrane</keyword>
<dbReference type="Proteomes" id="UP001199044">
    <property type="component" value="Unassembled WGS sequence"/>
</dbReference>
<comment type="similarity">
    <text evidence="11">Belongs to the ABC transporter superfamily. Nickel importer (TC 3.A.1.5.3) family.</text>
</comment>
<proteinExistence type="inferred from homology"/>
<dbReference type="PROSITE" id="PS00211">
    <property type="entry name" value="ABC_TRANSPORTER_1"/>
    <property type="match status" value="1"/>
</dbReference>
<dbReference type="SMART" id="SM00382">
    <property type="entry name" value="AAA"/>
    <property type="match status" value="1"/>
</dbReference>
<keyword evidence="8 11" id="KW-0406">Ion transport</keyword>
<dbReference type="PANTHER" id="PTHR43776">
    <property type="entry name" value="TRANSPORT ATP-BINDING PROTEIN"/>
    <property type="match status" value="1"/>
</dbReference>
<keyword evidence="14" id="KW-1185">Reference proteome</keyword>
<keyword evidence="2 11" id="KW-1003">Cell membrane</keyword>
<evidence type="ECO:0000256" key="6">
    <source>
        <dbReference type="ARBA" id="ARBA00022840"/>
    </source>
</evidence>
<dbReference type="Gene3D" id="3.40.50.300">
    <property type="entry name" value="P-loop containing nucleotide triphosphate hydrolases"/>
    <property type="match status" value="1"/>
</dbReference>
<evidence type="ECO:0000256" key="8">
    <source>
        <dbReference type="ARBA" id="ARBA00023065"/>
    </source>
</evidence>
<dbReference type="GO" id="GO:0005524">
    <property type="term" value="F:ATP binding"/>
    <property type="evidence" value="ECO:0007669"/>
    <property type="project" value="UniProtKB-KW"/>
</dbReference>
<evidence type="ECO:0000256" key="9">
    <source>
        <dbReference type="ARBA" id="ARBA00023112"/>
    </source>
</evidence>
<keyword evidence="5 11" id="KW-0547">Nucleotide-binding</keyword>
<dbReference type="InterPro" id="IPR014137">
    <property type="entry name" value="Nickel_NikE"/>
</dbReference>
<evidence type="ECO:0000256" key="1">
    <source>
        <dbReference type="ARBA" id="ARBA00022448"/>
    </source>
</evidence>
<comment type="subcellular location">
    <subcellularLocation>
        <location evidence="11">Cell inner membrane</location>
        <topology evidence="11">Peripheral membrane protein</topology>
    </subcellularLocation>
</comment>
<gene>
    <name evidence="13" type="primary">nikE</name>
    <name evidence="13" type="ORF">LDJ79_04550</name>
</gene>
<evidence type="ECO:0000256" key="2">
    <source>
        <dbReference type="ARBA" id="ARBA00022475"/>
    </source>
</evidence>
<evidence type="ECO:0000256" key="7">
    <source>
        <dbReference type="ARBA" id="ARBA00022967"/>
    </source>
</evidence>
<dbReference type="EC" id="7.2.2.11" evidence="11"/>